<name>B5EFK0_CITBB</name>
<dbReference type="OrthoDB" id="5432452at2"/>
<feature type="chain" id="PRO_5002832466" evidence="1">
    <location>
        <begin position="22"/>
        <end position="128"/>
    </location>
</feature>
<dbReference type="Proteomes" id="UP000008825">
    <property type="component" value="Chromosome"/>
</dbReference>
<dbReference type="HOGENOM" id="CLU_2000650_0_0_7"/>
<protein>
    <submittedName>
        <fullName evidence="3">Peptide-binding protein, PDZ/DHR/GLGF domain-containing, putative</fullName>
    </submittedName>
</protein>
<keyword evidence="1" id="KW-0732">Signal</keyword>
<dbReference type="eggNOG" id="COG0793">
    <property type="taxonomic scope" value="Bacteria"/>
</dbReference>
<gene>
    <name evidence="3" type="ordered locus">Gbem_0883</name>
</gene>
<reference evidence="3 4" key="2">
    <citation type="journal article" date="2010" name="BMC Genomics">
        <title>The genome of Geobacter bemidjiensis, exemplar for the subsurface clade of Geobacter species that predominate in Fe(III)-reducing subsurface environments.</title>
        <authorList>
            <person name="Aklujkar M."/>
            <person name="Young N.D."/>
            <person name="Holmes D."/>
            <person name="Chavan M."/>
            <person name="Risso C."/>
            <person name="Kiss H.E."/>
            <person name="Han C.S."/>
            <person name="Land M.L."/>
            <person name="Lovley D.R."/>
        </authorList>
    </citation>
    <scope>NUCLEOTIDE SEQUENCE [LARGE SCALE GENOMIC DNA]</scope>
    <source>
        <strain evidence="4">ATCC BAA-1014 / DSM 16622 / JCM 12645 / Bem</strain>
    </source>
</reference>
<feature type="domain" description="PDZ" evidence="2">
    <location>
        <begin position="12"/>
        <end position="111"/>
    </location>
</feature>
<feature type="signal peptide" evidence="1">
    <location>
        <begin position="1"/>
        <end position="21"/>
    </location>
</feature>
<evidence type="ECO:0000256" key="1">
    <source>
        <dbReference type="SAM" id="SignalP"/>
    </source>
</evidence>
<dbReference type="RefSeq" id="WP_012529316.1">
    <property type="nucleotide sequence ID" value="NC_011146.1"/>
</dbReference>
<dbReference type="SMART" id="SM00228">
    <property type="entry name" value="PDZ"/>
    <property type="match status" value="1"/>
</dbReference>
<dbReference type="CDD" id="cd06782">
    <property type="entry name" value="cpPDZ_CPP-like"/>
    <property type="match status" value="1"/>
</dbReference>
<accession>B5EFK0</accession>
<dbReference type="Pfam" id="PF17820">
    <property type="entry name" value="PDZ_6"/>
    <property type="match status" value="1"/>
</dbReference>
<organism evidence="3 4">
    <name type="scientific">Citrifermentans bemidjiense (strain ATCC BAA-1014 / DSM 16622 / JCM 12645 / Bem)</name>
    <name type="common">Geobacter bemidjiensis</name>
    <dbReference type="NCBI Taxonomy" id="404380"/>
    <lineage>
        <taxon>Bacteria</taxon>
        <taxon>Pseudomonadati</taxon>
        <taxon>Thermodesulfobacteriota</taxon>
        <taxon>Desulfuromonadia</taxon>
        <taxon>Geobacterales</taxon>
        <taxon>Geobacteraceae</taxon>
        <taxon>Citrifermentans</taxon>
    </lineage>
</organism>
<dbReference type="InterPro" id="IPR001478">
    <property type="entry name" value="PDZ"/>
</dbReference>
<dbReference type="PANTHER" id="PTHR32060">
    <property type="entry name" value="TAIL-SPECIFIC PROTEASE"/>
    <property type="match status" value="1"/>
</dbReference>
<dbReference type="STRING" id="404380.Gbem_0883"/>
<proteinExistence type="predicted"/>
<evidence type="ECO:0000313" key="3">
    <source>
        <dbReference type="EMBL" id="ACH37904.1"/>
    </source>
</evidence>
<dbReference type="EMBL" id="CP001124">
    <property type="protein sequence ID" value="ACH37904.1"/>
    <property type="molecule type" value="Genomic_DNA"/>
</dbReference>
<sequence length="128" mass="13395">MMKSIFALLLCLFLMAPAASGKEPGFGGVGIDGVPRADGTIVVRQLVAGGPAHLAGIKAGDVITQVDGTPTVGSDFKFIVERRLRGRAGSPVLILVRRPGNPKTLSFNMVRRQLKLDGAGKKGTQKGE</sequence>
<evidence type="ECO:0000313" key="4">
    <source>
        <dbReference type="Proteomes" id="UP000008825"/>
    </source>
</evidence>
<reference evidence="3 4" key="1">
    <citation type="submission" date="2008-07" db="EMBL/GenBank/DDBJ databases">
        <title>Complete sequence of Geobacter bemidjiensis BEM.</title>
        <authorList>
            <consortium name="US DOE Joint Genome Institute"/>
            <person name="Lucas S."/>
            <person name="Copeland A."/>
            <person name="Lapidus A."/>
            <person name="Glavina del Rio T."/>
            <person name="Dalin E."/>
            <person name="Tice H."/>
            <person name="Bruce D."/>
            <person name="Goodwin L."/>
            <person name="Pitluck S."/>
            <person name="Kiss H."/>
            <person name="Brettin T."/>
            <person name="Detter J.C."/>
            <person name="Han C."/>
            <person name="Kuske C.R."/>
            <person name="Schmutz J."/>
            <person name="Larimer F."/>
            <person name="Land M."/>
            <person name="Hauser L."/>
            <person name="Kyrpides N."/>
            <person name="Lykidis A."/>
            <person name="Lovley D."/>
            <person name="Richardson P."/>
        </authorList>
    </citation>
    <scope>NUCLEOTIDE SEQUENCE [LARGE SCALE GENOMIC DNA]</scope>
    <source>
        <strain evidence="4">ATCC BAA-1014 / DSM 16622 / JCM 12645 / Bem</strain>
    </source>
</reference>
<dbReference type="PROSITE" id="PS50106">
    <property type="entry name" value="PDZ"/>
    <property type="match status" value="1"/>
</dbReference>
<dbReference type="InterPro" id="IPR041489">
    <property type="entry name" value="PDZ_6"/>
</dbReference>
<dbReference type="PANTHER" id="PTHR32060:SF22">
    <property type="entry name" value="CARBOXYL-TERMINAL-PROCESSING PEPTIDASE 3, CHLOROPLASTIC"/>
    <property type="match status" value="1"/>
</dbReference>
<dbReference type="Gene3D" id="2.30.42.10">
    <property type="match status" value="1"/>
</dbReference>
<dbReference type="InterPro" id="IPR036034">
    <property type="entry name" value="PDZ_sf"/>
</dbReference>
<dbReference type="AlphaFoldDB" id="B5EFK0"/>
<dbReference type="GO" id="GO:0004175">
    <property type="term" value="F:endopeptidase activity"/>
    <property type="evidence" value="ECO:0007669"/>
    <property type="project" value="TreeGrafter"/>
</dbReference>
<dbReference type="KEGG" id="gbm:Gbem_0883"/>
<dbReference type="SUPFAM" id="SSF50156">
    <property type="entry name" value="PDZ domain-like"/>
    <property type="match status" value="1"/>
</dbReference>
<evidence type="ECO:0000259" key="2">
    <source>
        <dbReference type="PROSITE" id="PS50106"/>
    </source>
</evidence>
<keyword evidence="4" id="KW-1185">Reference proteome</keyword>